<keyword evidence="3" id="KW-1185">Reference proteome</keyword>
<evidence type="ECO:0000256" key="1">
    <source>
        <dbReference type="SAM" id="SignalP"/>
    </source>
</evidence>
<evidence type="ECO:0000313" key="3">
    <source>
        <dbReference type="Proteomes" id="UP000241167"/>
    </source>
</evidence>
<keyword evidence="1" id="KW-0732">Signal</keyword>
<protein>
    <recommendedName>
        <fullName evidence="4">PepSY domain-containing protein</fullName>
    </recommendedName>
</protein>
<gene>
    <name evidence="2" type="ORF">C7I55_01015</name>
</gene>
<organism evidence="2 3">
    <name type="scientific">Allosphingosinicella deserti</name>
    <dbReference type="NCBI Taxonomy" id="2116704"/>
    <lineage>
        <taxon>Bacteria</taxon>
        <taxon>Pseudomonadati</taxon>
        <taxon>Pseudomonadota</taxon>
        <taxon>Alphaproteobacteria</taxon>
        <taxon>Sphingomonadales</taxon>
        <taxon>Sphingomonadaceae</taxon>
        <taxon>Allosphingosinicella</taxon>
    </lineage>
</organism>
<name>A0A2P7QYJ5_9SPHN</name>
<dbReference type="Proteomes" id="UP000241167">
    <property type="component" value="Unassembled WGS sequence"/>
</dbReference>
<dbReference type="OrthoDB" id="7428944at2"/>
<sequence length="99" mass="11104">MRFVLAAASASVLAAIAPAEAGPRGREQDVLREEVERGHILPLSEIRQRVDSQMRGADYLGAEYFGEERIYRLKYLKAGHVLWIDVDARTGRILGRARP</sequence>
<dbReference type="EMBL" id="PXYI01000001">
    <property type="protein sequence ID" value="PSJ43019.1"/>
    <property type="molecule type" value="Genomic_DNA"/>
</dbReference>
<dbReference type="RefSeq" id="WP_106511040.1">
    <property type="nucleotide sequence ID" value="NZ_PXYI01000001.1"/>
</dbReference>
<evidence type="ECO:0008006" key="4">
    <source>
        <dbReference type="Google" id="ProtNLM"/>
    </source>
</evidence>
<reference evidence="2 3" key="1">
    <citation type="submission" date="2018-03" db="EMBL/GenBank/DDBJ databases">
        <title>The draft genome of Sphingosinicella sp. GL-C-18.</title>
        <authorList>
            <person name="Liu L."/>
            <person name="Li L."/>
            <person name="Liang L."/>
            <person name="Zhang X."/>
            <person name="Wang T."/>
        </authorList>
    </citation>
    <scope>NUCLEOTIDE SEQUENCE [LARGE SCALE GENOMIC DNA]</scope>
    <source>
        <strain evidence="2 3">GL-C-18</strain>
    </source>
</reference>
<comment type="caution">
    <text evidence="2">The sequence shown here is derived from an EMBL/GenBank/DDBJ whole genome shotgun (WGS) entry which is preliminary data.</text>
</comment>
<accession>A0A2P7QYJ5</accession>
<feature type="signal peptide" evidence="1">
    <location>
        <begin position="1"/>
        <end position="21"/>
    </location>
</feature>
<feature type="chain" id="PRO_5015186304" description="PepSY domain-containing protein" evidence="1">
    <location>
        <begin position="22"/>
        <end position="99"/>
    </location>
</feature>
<dbReference type="AlphaFoldDB" id="A0A2P7QYJ5"/>
<proteinExistence type="predicted"/>
<evidence type="ECO:0000313" key="2">
    <source>
        <dbReference type="EMBL" id="PSJ43019.1"/>
    </source>
</evidence>